<feature type="repeat" description="ANK" evidence="3">
    <location>
        <begin position="610"/>
        <end position="642"/>
    </location>
</feature>
<dbReference type="Pfam" id="PF12796">
    <property type="entry name" value="Ank_2"/>
    <property type="match status" value="4"/>
</dbReference>
<feature type="repeat" description="ANK" evidence="3">
    <location>
        <begin position="802"/>
        <end position="834"/>
    </location>
</feature>
<evidence type="ECO:0000256" key="1">
    <source>
        <dbReference type="ARBA" id="ARBA00022737"/>
    </source>
</evidence>
<dbReference type="PANTHER" id="PTHR24198">
    <property type="entry name" value="ANKYRIN REPEAT AND PROTEIN KINASE DOMAIN-CONTAINING PROTEIN"/>
    <property type="match status" value="1"/>
</dbReference>
<dbReference type="PANTHER" id="PTHR24198:SF165">
    <property type="entry name" value="ANKYRIN REPEAT-CONTAINING PROTEIN-RELATED"/>
    <property type="match status" value="1"/>
</dbReference>
<keyword evidence="6" id="KW-1185">Reference proteome</keyword>
<keyword evidence="1" id="KW-0677">Repeat</keyword>
<feature type="region of interest" description="Disordered" evidence="4">
    <location>
        <begin position="404"/>
        <end position="441"/>
    </location>
</feature>
<evidence type="ECO:0000313" key="6">
    <source>
        <dbReference type="Proteomes" id="UP000800092"/>
    </source>
</evidence>
<gene>
    <name evidence="5" type="ORF">EV356DRAFT_495324</name>
</gene>
<dbReference type="PROSITE" id="PS50088">
    <property type="entry name" value="ANK_REPEAT"/>
    <property type="match status" value="6"/>
</dbReference>
<evidence type="ECO:0000256" key="2">
    <source>
        <dbReference type="ARBA" id="ARBA00023043"/>
    </source>
</evidence>
<evidence type="ECO:0000313" key="5">
    <source>
        <dbReference type="EMBL" id="KAF2228566.1"/>
    </source>
</evidence>
<feature type="compositionally biased region" description="Basic and acidic residues" evidence="4">
    <location>
        <begin position="234"/>
        <end position="246"/>
    </location>
</feature>
<evidence type="ECO:0000256" key="3">
    <source>
        <dbReference type="PROSITE-ProRule" id="PRU00023"/>
    </source>
</evidence>
<sequence length="928" mass="101844">MAINIDPVGLAIFLGEVTKLIHEAVERYTGANRELALIEAQLAIFQTHIEIISKWLESSPSGASRPTSIVENVQKALSLIQDAIWQLHGDLHRVYSSPTSKVGNLVTTAIGFGRAVKAKYVLNEQLLRGHLIHLRECGAVLGMALQATQLHSQDETNERLQDVCASANLVRRKTKKSERQQLRNNRDSTPAFREFLDFLDTNESELDWTHNTVARPSDSTPAMEQQSVGTGLVPERRSASFPRPRENPPPYQELPPTSFSRDLSTHSQDINATDVVPDTCGLQSSTAGTICRNETVLGSSTVPVLRSQKSMPLRRKPVAARQESGSSTATVNTLAGSTFSTPSSIYRFQSPDSLFQAVTKEKSYAHRCQSPSSLSDNGIEKSMEILQGTGTAPFASRQMRPAFKAEHTPGTPRTLPLRSPDSSLSEGNSGLSRLRKKPSRDRDGLMALHQAVCDDNPALVIQLVEQGANVHARDSRERTPLHHAATFSAPISKYLITQGTLVDSRDIDTKTPLLLAAEAEQDDVVELILCREKSNGNPNYDMWKLSIFVAIEKGHIRLAQRFIDAGFSLKKLRKDSHKPAQLAAKSGSLPMLDFIIEHKASVKDKDKDERGFTPLHTAALYGHSVLIQRLTEKGGSPKATNAENETPLHLAVRSGDFTTLEAVLKLKNVSLKEKDKRDQEAIHLATRLGHIAMFNNLVASGAKVTNENSFGWKPIHIASAYGHAVLLQQLLAEDEVSTEEKLGTSSVKRSETSVLVEQGFYAEAHWPYPGSRPLHLAAEFGKTDVANLLIELGAKLEATCSAGWRPLHHAAFNGDAELVQKLLNAGASPDSRTNQNKTALELGFRTNGELISDHDKLTIQSALQMAMPIKGGNRSFVEYRNALRIKPCTVEDKERAILAVAQAKSVLSSREKQTMMTVGPQPKDWDTG</sequence>
<name>A0A6A6GS17_VIRVR</name>
<keyword evidence="2 3" id="KW-0040">ANK repeat</keyword>
<dbReference type="SUPFAM" id="SSF48403">
    <property type="entry name" value="Ankyrin repeat"/>
    <property type="match status" value="2"/>
</dbReference>
<dbReference type="Proteomes" id="UP000800092">
    <property type="component" value="Unassembled WGS sequence"/>
</dbReference>
<dbReference type="AlphaFoldDB" id="A0A6A6GS17"/>
<feature type="compositionally biased region" description="Polar residues" evidence="4">
    <location>
        <begin position="212"/>
        <end position="229"/>
    </location>
</feature>
<feature type="repeat" description="ANK" evidence="3">
    <location>
        <begin position="769"/>
        <end position="801"/>
    </location>
</feature>
<proteinExistence type="predicted"/>
<evidence type="ECO:0000256" key="4">
    <source>
        <dbReference type="SAM" id="MobiDB-lite"/>
    </source>
</evidence>
<feature type="compositionally biased region" description="Polar residues" evidence="4">
    <location>
        <begin position="420"/>
        <end position="431"/>
    </location>
</feature>
<organism evidence="5 6">
    <name type="scientific">Viridothelium virens</name>
    <name type="common">Speckled blister lichen</name>
    <name type="synonym">Trypethelium virens</name>
    <dbReference type="NCBI Taxonomy" id="1048519"/>
    <lineage>
        <taxon>Eukaryota</taxon>
        <taxon>Fungi</taxon>
        <taxon>Dikarya</taxon>
        <taxon>Ascomycota</taxon>
        <taxon>Pezizomycotina</taxon>
        <taxon>Dothideomycetes</taxon>
        <taxon>Dothideomycetes incertae sedis</taxon>
        <taxon>Trypetheliales</taxon>
        <taxon>Trypetheliaceae</taxon>
        <taxon>Viridothelium</taxon>
    </lineage>
</organism>
<dbReference type="SMART" id="SM00248">
    <property type="entry name" value="ANK"/>
    <property type="match status" value="11"/>
</dbReference>
<accession>A0A6A6GS17</accession>
<dbReference type="OrthoDB" id="539213at2759"/>
<protein>
    <submittedName>
        <fullName evidence="5">Ankyrin</fullName>
    </submittedName>
</protein>
<reference evidence="5" key="1">
    <citation type="journal article" date="2020" name="Stud. Mycol.">
        <title>101 Dothideomycetes genomes: a test case for predicting lifestyles and emergence of pathogens.</title>
        <authorList>
            <person name="Haridas S."/>
            <person name="Albert R."/>
            <person name="Binder M."/>
            <person name="Bloem J."/>
            <person name="Labutti K."/>
            <person name="Salamov A."/>
            <person name="Andreopoulos B."/>
            <person name="Baker S."/>
            <person name="Barry K."/>
            <person name="Bills G."/>
            <person name="Bluhm B."/>
            <person name="Cannon C."/>
            <person name="Castanera R."/>
            <person name="Culley D."/>
            <person name="Daum C."/>
            <person name="Ezra D."/>
            <person name="Gonzalez J."/>
            <person name="Henrissat B."/>
            <person name="Kuo A."/>
            <person name="Liang C."/>
            <person name="Lipzen A."/>
            <person name="Lutzoni F."/>
            <person name="Magnuson J."/>
            <person name="Mondo S."/>
            <person name="Nolan M."/>
            <person name="Ohm R."/>
            <person name="Pangilinan J."/>
            <person name="Park H.-J."/>
            <person name="Ramirez L."/>
            <person name="Alfaro M."/>
            <person name="Sun H."/>
            <person name="Tritt A."/>
            <person name="Yoshinaga Y."/>
            <person name="Zwiers L.-H."/>
            <person name="Turgeon B."/>
            <person name="Goodwin S."/>
            <person name="Spatafora J."/>
            <person name="Crous P."/>
            <person name="Grigoriev I."/>
        </authorList>
    </citation>
    <scope>NUCLEOTIDE SEQUENCE</scope>
    <source>
        <strain evidence="5">Tuck. ex Michener</strain>
    </source>
</reference>
<feature type="region of interest" description="Disordered" evidence="4">
    <location>
        <begin position="308"/>
        <end position="329"/>
    </location>
</feature>
<dbReference type="InterPro" id="IPR036770">
    <property type="entry name" value="Ankyrin_rpt-contain_sf"/>
</dbReference>
<dbReference type="Gene3D" id="1.25.40.20">
    <property type="entry name" value="Ankyrin repeat-containing domain"/>
    <property type="match status" value="4"/>
</dbReference>
<feature type="repeat" description="ANK" evidence="3">
    <location>
        <begin position="677"/>
        <end position="709"/>
    </location>
</feature>
<dbReference type="InterPro" id="IPR002110">
    <property type="entry name" value="Ankyrin_rpt"/>
</dbReference>
<dbReference type="EMBL" id="ML991910">
    <property type="protein sequence ID" value="KAF2228566.1"/>
    <property type="molecule type" value="Genomic_DNA"/>
</dbReference>
<feature type="repeat" description="ANK" evidence="3">
    <location>
        <begin position="643"/>
        <end position="676"/>
    </location>
</feature>
<dbReference type="PROSITE" id="PS50297">
    <property type="entry name" value="ANK_REP_REGION"/>
    <property type="match status" value="4"/>
</dbReference>
<feature type="compositionally biased region" description="Polar residues" evidence="4">
    <location>
        <begin position="255"/>
        <end position="264"/>
    </location>
</feature>
<feature type="repeat" description="ANK" evidence="3">
    <location>
        <begin position="443"/>
        <end position="475"/>
    </location>
</feature>
<feature type="region of interest" description="Disordered" evidence="4">
    <location>
        <begin position="212"/>
        <end position="264"/>
    </location>
</feature>